<dbReference type="PROSITE" id="PS51257">
    <property type="entry name" value="PROKAR_LIPOPROTEIN"/>
    <property type="match status" value="1"/>
</dbReference>
<gene>
    <name evidence="1" type="ORF">RM533_08275</name>
</gene>
<evidence type="ECO:0000313" key="1">
    <source>
        <dbReference type="EMBL" id="MDT0576180.1"/>
    </source>
</evidence>
<evidence type="ECO:0008006" key="3">
    <source>
        <dbReference type="Google" id="ProtNLM"/>
    </source>
</evidence>
<dbReference type="RefSeq" id="WP_311340749.1">
    <property type="nucleotide sequence ID" value="NZ_JAVRHS010000005.1"/>
</dbReference>
<accession>A0ABU2ZIF8</accession>
<organism evidence="1 2">
    <name type="scientific">Croceicoccus esteveae</name>
    <dbReference type="NCBI Taxonomy" id="3075597"/>
    <lineage>
        <taxon>Bacteria</taxon>
        <taxon>Pseudomonadati</taxon>
        <taxon>Pseudomonadota</taxon>
        <taxon>Alphaproteobacteria</taxon>
        <taxon>Sphingomonadales</taxon>
        <taxon>Erythrobacteraceae</taxon>
        <taxon>Croceicoccus</taxon>
    </lineage>
</organism>
<protein>
    <recommendedName>
        <fullName evidence="3">C-type lysozyme inhibitor domain-containing protein</fullName>
    </recommendedName>
</protein>
<comment type="caution">
    <text evidence="1">The sequence shown here is derived from an EMBL/GenBank/DDBJ whole genome shotgun (WGS) entry which is preliminary data.</text>
</comment>
<reference evidence="1 2" key="1">
    <citation type="submission" date="2023-09" db="EMBL/GenBank/DDBJ databases">
        <authorList>
            <person name="Rey-Velasco X."/>
        </authorList>
    </citation>
    <scope>NUCLEOTIDE SEQUENCE [LARGE SCALE GENOMIC DNA]</scope>
    <source>
        <strain evidence="1 2">F390</strain>
    </source>
</reference>
<dbReference type="EMBL" id="JAVRHS010000005">
    <property type="protein sequence ID" value="MDT0576180.1"/>
    <property type="molecule type" value="Genomic_DNA"/>
</dbReference>
<name>A0ABU2ZIF8_9SPHN</name>
<dbReference type="Proteomes" id="UP001259803">
    <property type="component" value="Unassembled WGS sequence"/>
</dbReference>
<sequence>MNQLICRTVPVLLLALCACSGGDSTPAQQPIRIRLDSIPLSAPLTQEGRAPPVLLNLDAYPANIALPGEIDPPAARWIITGNQSGSSETQKAVYGAPGEDPLLMMQCKDGTIAVERPVAAAPGARAVLSFVGYRGILRLRVENDGERWQGALPADDRRWIAVTGGPFYATVAGGGKLVTPGPGTAEPMLSACAKAVRDARRSRTRADQTVS</sequence>
<proteinExistence type="predicted"/>
<evidence type="ECO:0000313" key="2">
    <source>
        <dbReference type="Proteomes" id="UP001259803"/>
    </source>
</evidence>
<keyword evidence="2" id="KW-1185">Reference proteome</keyword>